<dbReference type="EMBL" id="AP024525">
    <property type="protein sequence ID" value="BCT77831.1"/>
    <property type="molecule type" value="Genomic_DNA"/>
</dbReference>
<accession>A0ABN6FM96</accession>
<feature type="domain" description="Luciferase-like" evidence="3">
    <location>
        <begin position="1"/>
        <end position="317"/>
    </location>
</feature>
<keyword evidence="2" id="KW-0503">Monooxygenase</keyword>
<evidence type="ECO:0000313" key="4">
    <source>
        <dbReference type="EMBL" id="BCT77831.1"/>
    </source>
</evidence>
<dbReference type="InterPro" id="IPR036661">
    <property type="entry name" value="Luciferase-like_sf"/>
</dbReference>
<organism evidence="4 5">
    <name type="scientific">Sinomonas cyclohexanicum</name>
    <name type="common">Corynebacterium cyclohexanicum</name>
    <dbReference type="NCBI Taxonomy" id="322009"/>
    <lineage>
        <taxon>Bacteria</taxon>
        <taxon>Bacillati</taxon>
        <taxon>Actinomycetota</taxon>
        <taxon>Actinomycetes</taxon>
        <taxon>Micrococcales</taxon>
        <taxon>Micrococcaceae</taxon>
        <taxon>Sinomonas</taxon>
    </lineage>
</organism>
<keyword evidence="5" id="KW-1185">Reference proteome</keyword>
<dbReference type="InterPro" id="IPR050766">
    <property type="entry name" value="Bact_Lucif_Oxidored"/>
</dbReference>
<dbReference type="PANTHER" id="PTHR30137">
    <property type="entry name" value="LUCIFERASE-LIKE MONOOXYGENASE"/>
    <property type="match status" value="1"/>
</dbReference>
<dbReference type="InterPro" id="IPR011251">
    <property type="entry name" value="Luciferase-like_dom"/>
</dbReference>
<name>A0ABN6FM96_SINCY</name>
<dbReference type="Pfam" id="PF00296">
    <property type="entry name" value="Bac_luciferase"/>
    <property type="match status" value="1"/>
</dbReference>
<evidence type="ECO:0000313" key="5">
    <source>
        <dbReference type="Proteomes" id="UP001319861"/>
    </source>
</evidence>
<dbReference type="SUPFAM" id="SSF51679">
    <property type="entry name" value="Bacterial luciferase-like"/>
    <property type="match status" value="1"/>
</dbReference>
<sequence>MDFGIFTFGELTRDATGNARTAAQRIDETIRLAKLADEAGLDVIGLGEHHRHDFAFSAPEIVLAGIARETKNIRLTTAVTVLSTADPARVFEQFATLDTISGGRAEILAGRGVFPESFPLFGYDPANYDALFEDKFELLLQMRDAAAVSEHPTVTWPAADAANSGQRAHHALHDAAIAPRPIQEHLPIWRGVGGTPASFVRAGQAGVPLFLALLSGHHHFERLVQLYRTAGTQAGHAASSLKVGTGSHFFAARTSQEARDTFYPHYAAYIEQNMPRPAGSFPRENFEAWAGPGGGLLVGSPAQITERILATHEALGTSRFMAQVGLGTLPFAETAASVELLATEIVPAVRKAIGEE</sequence>
<protein>
    <submittedName>
        <fullName evidence="4">Luciferase</fullName>
    </submittedName>
</protein>
<keyword evidence="1" id="KW-0560">Oxidoreductase</keyword>
<dbReference type="RefSeq" id="WP_229230498.1">
    <property type="nucleotide sequence ID" value="NZ_AP024525.1"/>
</dbReference>
<gene>
    <name evidence="4" type="ORF">SCMU_36730</name>
</gene>
<dbReference type="Proteomes" id="UP001319861">
    <property type="component" value="Chromosome"/>
</dbReference>
<evidence type="ECO:0000256" key="2">
    <source>
        <dbReference type="ARBA" id="ARBA00023033"/>
    </source>
</evidence>
<dbReference type="PANTHER" id="PTHR30137:SF8">
    <property type="entry name" value="BLR5498 PROTEIN"/>
    <property type="match status" value="1"/>
</dbReference>
<proteinExistence type="predicted"/>
<reference evidence="4 5" key="1">
    <citation type="journal article" date="2021" name="J. Biosci. Bioeng.">
        <title>Identification and characterization of a chc gene cluster responsible for the aromatization pathway of cyclohexanecarboxylate degradation in Sinomonas cyclohexanicum ATCC 51369.</title>
        <authorList>
            <person name="Yamamoto T."/>
            <person name="Hasegawa Y."/>
            <person name="Lau P.C.K."/>
            <person name="Iwaki H."/>
        </authorList>
    </citation>
    <scope>NUCLEOTIDE SEQUENCE [LARGE SCALE GENOMIC DNA]</scope>
    <source>
        <strain evidence="4 5">ATCC 51369</strain>
    </source>
</reference>
<evidence type="ECO:0000259" key="3">
    <source>
        <dbReference type="Pfam" id="PF00296"/>
    </source>
</evidence>
<dbReference type="Gene3D" id="3.20.20.30">
    <property type="entry name" value="Luciferase-like domain"/>
    <property type="match status" value="1"/>
</dbReference>
<evidence type="ECO:0000256" key="1">
    <source>
        <dbReference type="ARBA" id="ARBA00023002"/>
    </source>
</evidence>